<keyword evidence="2" id="KW-1185">Reference proteome</keyword>
<sequence>MNPHSYLLRERIPRGLIRRQESSWNVHASAKPDLYAIPARFKFGSLQLVAGAKTYPIGRISFVANEEHEL</sequence>
<dbReference type="Proteomes" id="UP001162030">
    <property type="component" value="Chromosome"/>
</dbReference>
<organism evidence="1 2">
    <name type="scientific">Methylocaldum szegediense</name>
    <dbReference type="NCBI Taxonomy" id="73780"/>
    <lineage>
        <taxon>Bacteria</taxon>
        <taxon>Pseudomonadati</taxon>
        <taxon>Pseudomonadota</taxon>
        <taxon>Gammaproteobacteria</taxon>
        <taxon>Methylococcales</taxon>
        <taxon>Methylococcaceae</taxon>
        <taxon>Methylocaldum</taxon>
    </lineage>
</organism>
<gene>
    <name evidence="1" type="ORF">MSZNOR_3179</name>
</gene>
<accession>A0ABM9I4L2</accession>
<proteinExistence type="predicted"/>
<evidence type="ECO:0000313" key="1">
    <source>
        <dbReference type="EMBL" id="CAI8887605.1"/>
    </source>
</evidence>
<dbReference type="EMBL" id="OX458333">
    <property type="protein sequence ID" value="CAI8887605.1"/>
    <property type="molecule type" value="Genomic_DNA"/>
</dbReference>
<name>A0ABM9I4L2_9GAMM</name>
<protein>
    <submittedName>
        <fullName evidence="1">Uncharacterized protein</fullName>
    </submittedName>
</protein>
<evidence type="ECO:0000313" key="2">
    <source>
        <dbReference type="Proteomes" id="UP001162030"/>
    </source>
</evidence>
<reference evidence="1 2" key="1">
    <citation type="submission" date="2023-03" db="EMBL/GenBank/DDBJ databases">
        <authorList>
            <person name="Pearce D."/>
        </authorList>
    </citation>
    <scope>NUCLEOTIDE SEQUENCE [LARGE SCALE GENOMIC DNA]</scope>
    <source>
        <strain evidence="1">Msz</strain>
    </source>
</reference>